<evidence type="ECO:0000256" key="1">
    <source>
        <dbReference type="SAM" id="Phobius"/>
    </source>
</evidence>
<evidence type="ECO:0000313" key="2">
    <source>
        <dbReference type="EMBL" id="PTL58747.1"/>
    </source>
</evidence>
<comment type="caution">
    <text evidence="2">The sequence shown here is derived from an EMBL/GenBank/DDBJ whole genome shotgun (WGS) entry which is preliminary data.</text>
</comment>
<dbReference type="Proteomes" id="UP000240739">
    <property type="component" value="Unassembled WGS sequence"/>
</dbReference>
<keyword evidence="1" id="KW-0812">Transmembrane</keyword>
<organism evidence="2 3">
    <name type="scientific">Paraconexibacter algicola</name>
    <dbReference type="NCBI Taxonomy" id="2133960"/>
    <lineage>
        <taxon>Bacteria</taxon>
        <taxon>Bacillati</taxon>
        <taxon>Actinomycetota</taxon>
        <taxon>Thermoleophilia</taxon>
        <taxon>Solirubrobacterales</taxon>
        <taxon>Paraconexibacteraceae</taxon>
        <taxon>Paraconexibacter</taxon>
    </lineage>
</organism>
<accession>A0A2T4UHQ2</accession>
<dbReference type="RefSeq" id="WP_107567184.1">
    <property type="nucleotide sequence ID" value="NZ_PYYB01000001.1"/>
</dbReference>
<feature type="transmembrane region" description="Helical" evidence="1">
    <location>
        <begin position="51"/>
        <end position="76"/>
    </location>
</feature>
<dbReference type="AlphaFoldDB" id="A0A2T4UHQ2"/>
<reference evidence="2 3" key="1">
    <citation type="submission" date="2018-03" db="EMBL/GenBank/DDBJ databases">
        <title>Aquarubrobacter algicola gen. nov., sp. nov., a novel actinobacterium isolated from shallow eutrophic lake during the end of cyanobacterial harmful algal blooms.</title>
        <authorList>
            <person name="Chun S.J."/>
        </authorList>
    </citation>
    <scope>NUCLEOTIDE SEQUENCE [LARGE SCALE GENOMIC DNA]</scope>
    <source>
        <strain evidence="2 3">Seoho-28</strain>
    </source>
</reference>
<protein>
    <submittedName>
        <fullName evidence="2">Uncharacterized protein</fullName>
    </submittedName>
</protein>
<sequence length="115" mass="11948">MAVCPNCKEPVSQFAAGCAVCGTDLEAHRRARAQRRGVRLPGLPRLVEADLVVGVVALAILGQPLIGIVLALLALYRHPDLIFPGPRRTALIALCGIGVVLLLATGGVGILFYGG</sequence>
<keyword evidence="3" id="KW-1185">Reference proteome</keyword>
<keyword evidence="1" id="KW-0472">Membrane</keyword>
<proteinExistence type="predicted"/>
<name>A0A2T4UHQ2_9ACTN</name>
<dbReference type="EMBL" id="PYYB01000001">
    <property type="protein sequence ID" value="PTL58747.1"/>
    <property type="molecule type" value="Genomic_DNA"/>
</dbReference>
<keyword evidence="1" id="KW-1133">Transmembrane helix</keyword>
<gene>
    <name evidence="2" type="ORF">C7Y72_03330</name>
</gene>
<evidence type="ECO:0000313" key="3">
    <source>
        <dbReference type="Proteomes" id="UP000240739"/>
    </source>
</evidence>
<feature type="transmembrane region" description="Helical" evidence="1">
    <location>
        <begin position="88"/>
        <end position="113"/>
    </location>
</feature>